<organism evidence="1 2">
    <name type="scientific">Chryseolinea lacunae</name>
    <dbReference type="NCBI Taxonomy" id="2801331"/>
    <lineage>
        <taxon>Bacteria</taxon>
        <taxon>Pseudomonadati</taxon>
        <taxon>Bacteroidota</taxon>
        <taxon>Cytophagia</taxon>
        <taxon>Cytophagales</taxon>
        <taxon>Fulvivirgaceae</taxon>
        <taxon>Chryseolinea</taxon>
    </lineage>
</organism>
<dbReference type="RefSeq" id="WP_202008269.1">
    <property type="nucleotide sequence ID" value="NZ_JAERRB010000002.1"/>
</dbReference>
<evidence type="ECO:0008006" key="3">
    <source>
        <dbReference type="Google" id="ProtNLM"/>
    </source>
</evidence>
<keyword evidence="2" id="KW-1185">Reference proteome</keyword>
<gene>
    <name evidence="1" type="ORF">JI741_06670</name>
</gene>
<evidence type="ECO:0000313" key="2">
    <source>
        <dbReference type="Proteomes" id="UP000613030"/>
    </source>
</evidence>
<protein>
    <recommendedName>
        <fullName evidence="3">SMI1/KNR4 family protein</fullName>
    </recommendedName>
</protein>
<sequence length="230" mass="26267">MIDQTNFEVFRAEAIWYVKPTDTLELNESSLKCSDLFIATFPSLHTLISQASVLDVTLTRKKRTISYKLFTWTNAANLKRGWLCEFETNDSPIEILSEHQLLLDNIGGIVATYDQIPTAAEMLTDNQNFLFTKSQCSRGLNDWAILYSQSCGFEGIEKIQTDDLICFVCEANGNETLYDLNTKQVLLFAPDHSFRNVEVLEGQPEYTFYKMTGITTFVDYVETLADQWLS</sequence>
<name>A0ABS1KN61_9BACT</name>
<dbReference type="Proteomes" id="UP000613030">
    <property type="component" value="Unassembled WGS sequence"/>
</dbReference>
<evidence type="ECO:0000313" key="1">
    <source>
        <dbReference type="EMBL" id="MBL0740895.1"/>
    </source>
</evidence>
<reference evidence="1 2" key="1">
    <citation type="submission" date="2021-01" db="EMBL/GenBank/DDBJ databases">
        <title>Chryseolinea sp. Jin1 Genome sequencing and assembly.</title>
        <authorList>
            <person name="Kim I."/>
        </authorList>
    </citation>
    <scope>NUCLEOTIDE SEQUENCE [LARGE SCALE GENOMIC DNA]</scope>
    <source>
        <strain evidence="1 2">Jin1</strain>
    </source>
</reference>
<dbReference type="EMBL" id="JAERRB010000002">
    <property type="protein sequence ID" value="MBL0740895.1"/>
    <property type="molecule type" value="Genomic_DNA"/>
</dbReference>
<comment type="caution">
    <text evidence="1">The sequence shown here is derived from an EMBL/GenBank/DDBJ whole genome shotgun (WGS) entry which is preliminary data.</text>
</comment>
<proteinExistence type="predicted"/>
<accession>A0ABS1KN61</accession>